<name>A0A0E9P7Z0_ANGAN</name>
<organism evidence="1">
    <name type="scientific">Anguilla anguilla</name>
    <name type="common">European freshwater eel</name>
    <name type="synonym">Muraena anguilla</name>
    <dbReference type="NCBI Taxonomy" id="7936"/>
    <lineage>
        <taxon>Eukaryota</taxon>
        <taxon>Metazoa</taxon>
        <taxon>Chordata</taxon>
        <taxon>Craniata</taxon>
        <taxon>Vertebrata</taxon>
        <taxon>Euteleostomi</taxon>
        <taxon>Actinopterygii</taxon>
        <taxon>Neopterygii</taxon>
        <taxon>Teleostei</taxon>
        <taxon>Anguilliformes</taxon>
        <taxon>Anguillidae</taxon>
        <taxon>Anguilla</taxon>
    </lineage>
</organism>
<proteinExistence type="predicted"/>
<dbReference type="EMBL" id="GBXM01107846">
    <property type="protein sequence ID" value="JAH00731.1"/>
    <property type="molecule type" value="Transcribed_RNA"/>
</dbReference>
<reference evidence="1" key="2">
    <citation type="journal article" date="2015" name="Fish Shellfish Immunol.">
        <title>Early steps in the European eel (Anguilla anguilla)-Vibrio vulnificus interaction in the gills: Role of the RtxA13 toxin.</title>
        <authorList>
            <person name="Callol A."/>
            <person name="Pajuelo D."/>
            <person name="Ebbesson L."/>
            <person name="Teles M."/>
            <person name="MacKenzie S."/>
            <person name="Amaro C."/>
        </authorList>
    </citation>
    <scope>NUCLEOTIDE SEQUENCE</scope>
</reference>
<protein>
    <submittedName>
        <fullName evidence="1">Uncharacterized protein</fullName>
    </submittedName>
</protein>
<accession>A0A0E9P7Z0</accession>
<sequence length="78" mass="8961">MEKLSQLHRRQILPLVKEIVEVVEIGHWVFLVTKGIVQWVGRSRNTANRQQILDQNTSTQFLDHNLRVHPAGPANISV</sequence>
<reference evidence="1" key="1">
    <citation type="submission" date="2014-11" db="EMBL/GenBank/DDBJ databases">
        <authorList>
            <person name="Amaro Gonzalez C."/>
        </authorList>
    </citation>
    <scope>NUCLEOTIDE SEQUENCE</scope>
</reference>
<evidence type="ECO:0000313" key="1">
    <source>
        <dbReference type="EMBL" id="JAH00731.1"/>
    </source>
</evidence>
<dbReference type="AlphaFoldDB" id="A0A0E9P7Z0"/>